<accession>A0A562J8G3</accession>
<dbReference type="PANTHER" id="PTHR46115">
    <property type="entry name" value="THIOREDOXIN-LIKE PROTEIN 1"/>
    <property type="match status" value="1"/>
</dbReference>
<dbReference type="EMBL" id="VLKH01000006">
    <property type="protein sequence ID" value="TWH79447.1"/>
    <property type="molecule type" value="Genomic_DNA"/>
</dbReference>
<keyword evidence="4" id="KW-1185">Reference proteome</keyword>
<comment type="caution">
    <text evidence="3">The sequence shown here is derived from an EMBL/GenBank/DDBJ whole genome shotgun (WGS) entry which is preliminary data.</text>
</comment>
<gene>
    <name evidence="3" type="ORF">LY60_02427</name>
</gene>
<sequence length="109" mass="12641">MDYIKSNEELKNMIEKNSMVIVYFGSEMCGVCAALKPKIEEMLEKYPKIKSVQVDVDISPEMAAANNIFTIPGILFFIDNKEAIREARFISVPDIESKISRYYHMYFEQ</sequence>
<dbReference type="OrthoDB" id="9790390at2"/>
<keyword evidence="1" id="KW-1015">Disulfide bond</keyword>
<dbReference type="AlphaFoldDB" id="A0A562J8G3"/>
<dbReference type="SUPFAM" id="SSF52833">
    <property type="entry name" value="Thioredoxin-like"/>
    <property type="match status" value="1"/>
</dbReference>
<organism evidence="3 4">
    <name type="scientific">Sedimentibacter saalensis</name>
    <dbReference type="NCBI Taxonomy" id="130788"/>
    <lineage>
        <taxon>Bacteria</taxon>
        <taxon>Bacillati</taxon>
        <taxon>Bacillota</taxon>
        <taxon>Tissierellia</taxon>
        <taxon>Sedimentibacter</taxon>
    </lineage>
</organism>
<name>A0A562J8G3_9FIRM</name>
<dbReference type="Gene3D" id="3.40.30.10">
    <property type="entry name" value="Glutaredoxin"/>
    <property type="match status" value="1"/>
</dbReference>
<reference evidence="3 4" key="1">
    <citation type="submission" date="2019-07" db="EMBL/GenBank/DDBJ databases">
        <title>Genomic Encyclopedia of Type Strains, Phase I: the one thousand microbial genomes (KMG-I) project.</title>
        <authorList>
            <person name="Kyrpides N."/>
        </authorList>
    </citation>
    <scope>NUCLEOTIDE SEQUENCE [LARGE SCALE GENOMIC DNA]</scope>
    <source>
        <strain evidence="3 4">DSM 13558</strain>
    </source>
</reference>
<proteinExistence type="predicted"/>
<feature type="domain" description="Thioredoxin" evidence="2">
    <location>
        <begin position="6"/>
        <end position="83"/>
    </location>
</feature>
<dbReference type="InterPro" id="IPR013766">
    <property type="entry name" value="Thioredoxin_domain"/>
</dbReference>
<dbReference type="CDD" id="cd02947">
    <property type="entry name" value="TRX_family"/>
    <property type="match status" value="1"/>
</dbReference>
<evidence type="ECO:0000256" key="1">
    <source>
        <dbReference type="ARBA" id="ARBA00023157"/>
    </source>
</evidence>
<evidence type="ECO:0000259" key="2">
    <source>
        <dbReference type="Pfam" id="PF00085"/>
    </source>
</evidence>
<dbReference type="Proteomes" id="UP000315343">
    <property type="component" value="Unassembled WGS sequence"/>
</dbReference>
<dbReference type="InterPro" id="IPR036249">
    <property type="entry name" value="Thioredoxin-like_sf"/>
</dbReference>
<dbReference type="RefSeq" id="WP_145083893.1">
    <property type="nucleotide sequence ID" value="NZ_JBCFAR010000003.1"/>
</dbReference>
<evidence type="ECO:0000313" key="4">
    <source>
        <dbReference type="Proteomes" id="UP000315343"/>
    </source>
</evidence>
<evidence type="ECO:0000313" key="3">
    <source>
        <dbReference type="EMBL" id="TWH79447.1"/>
    </source>
</evidence>
<dbReference type="Pfam" id="PF00085">
    <property type="entry name" value="Thioredoxin"/>
    <property type="match status" value="1"/>
</dbReference>
<protein>
    <submittedName>
        <fullName evidence="3">Thioredoxin</fullName>
    </submittedName>
</protein>